<proteinExistence type="inferred from homology"/>
<evidence type="ECO:0000256" key="1">
    <source>
        <dbReference type="ARBA" id="ARBA00004401"/>
    </source>
</evidence>
<feature type="transmembrane region" description="Helical" evidence="3">
    <location>
        <begin position="43"/>
        <end position="64"/>
    </location>
</feature>
<comment type="subcellular location">
    <subcellularLocation>
        <location evidence="1">Cell membrane</location>
        <topology evidence="1">Single-pass type II membrane protein</topology>
    </subcellularLocation>
    <subcellularLocation>
        <location evidence="3">Membrane</location>
        <topology evidence="3">Single-pass type II membrane protein</topology>
    </subcellularLocation>
</comment>
<keyword evidence="3" id="KW-0472">Membrane</keyword>
<dbReference type="GO" id="GO:0009003">
    <property type="term" value="F:signal peptidase activity"/>
    <property type="evidence" value="ECO:0007669"/>
    <property type="project" value="UniProtKB-EC"/>
</dbReference>
<dbReference type="Gene3D" id="2.10.109.10">
    <property type="entry name" value="Umud Fragment, subunit A"/>
    <property type="match status" value="1"/>
</dbReference>
<dbReference type="EC" id="3.4.21.89" evidence="3"/>
<organism evidence="5 6">
    <name type="scientific">Lysinibacillus odysseyi 34hs-1 = NBRC 100172</name>
    <dbReference type="NCBI Taxonomy" id="1220589"/>
    <lineage>
        <taxon>Bacteria</taxon>
        <taxon>Bacillati</taxon>
        <taxon>Bacillota</taxon>
        <taxon>Bacilli</taxon>
        <taxon>Bacillales</taxon>
        <taxon>Bacillaceae</taxon>
        <taxon>Lysinibacillus</taxon>
    </lineage>
</organism>
<evidence type="ECO:0000256" key="3">
    <source>
        <dbReference type="RuleBase" id="RU362042"/>
    </source>
</evidence>
<dbReference type="EMBL" id="JPVP01000059">
    <property type="protein sequence ID" value="KGR82911.1"/>
    <property type="molecule type" value="Genomic_DNA"/>
</dbReference>
<keyword evidence="3" id="KW-0812">Transmembrane</keyword>
<dbReference type="SUPFAM" id="SSF51306">
    <property type="entry name" value="LexA/Signal peptidase"/>
    <property type="match status" value="1"/>
</dbReference>
<dbReference type="GO" id="GO:0006465">
    <property type="term" value="P:signal peptide processing"/>
    <property type="evidence" value="ECO:0007669"/>
    <property type="project" value="InterPro"/>
</dbReference>
<comment type="caution">
    <text evidence="5">The sequence shown here is derived from an EMBL/GenBank/DDBJ whole genome shotgun (WGS) entry which is preliminary data.</text>
</comment>
<dbReference type="InterPro" id="IPR000223">
    <property type="entry name" value="Pept_S26A_signal_pept_1"/>
</dbReference>
<dbReference type="Pfam" id="PF10502">
    <property type="entry name" value="Peptidase_S26"/>
    <property type="match status" value="1"/>
</dbReference>
<dbReference type="InterPro" id="IPR019533">
    <property type="entry name" value="Peptidase_S26"/>
</dbReference>
<evidence type="ECO:0000313" key="5">
    <source>
        <dbReference type="EMBL" id="KGR82911.1"/>
    </source>
</evidence>
<gene>
    <name evidence="5" type="ORF">CD32_18950</name>
</gene>
<keyword evidence="6" id="KW-1185">Reference proteome</keyword>
<reference evidence="5 6" key="1">
    <citation type="submission" date="2014-02" db="EMBL/GenBank/DDBJ databases">
        <title>Draft genome sequence of Lysinibacillus odysseyi NBRC 100172.</title>
        <authorList>
            <person name="Zhang F."/>
            <person name="Wang G."/>
            <person name="Zhang L."/>
        </authorList>
    </citation>
    <scope>NUCLEOTIDE SEQUENCE [LARGE SCALE GENOMIC DNA]</scope>
    <source>
        <strain evidence="5 6">NBRC 100172</strain>
    </source>
</reference>
<dbReference type="GO" id="GO:0004252">
    <property type="term" value="F:serine-type endopeptidase activity"/>
    <property type="evidence" value="ECO:0007669"/>
    <property type="project" value="InterPro"/>
</dbReference>
<keyword evidence="3" id="KW-1133">Transmembrane helix</keyword>
<comment type="similarity">
    <text evidence="2 3">Belongs to the peptidase S26 family.</text>
</comment>
<dbReference type="eggNOG" id="ENOG502ZNXX">
    <property type="taxonomic scope" value="Bacteria"/>
</dbReference>
<keyword evidence="3" id="KW-0378">Hydrolase</keyword>
<sequence>MDEKLKALKEEQSQQTLSHITFTQKDKQAVLERVKRKKIRFRFMPQAAFILFTLITVSSLYLFISDSSLEEETIETISDVNTPESPQILAVSGEMFTIDWLSDAMDRGNHDYVTSYHSPLVVDSEIAAFKRGEVIYYQMPSSVNEAVPNTTVQNIGRIVGLPGETVEIIDGHVWIDDKKLLAFYAEATMHGLNETVYFEKINPGNIADEEAARAYFSTEMPPVTVGENEVFVLVDQWWRGADSKDYGPLRTDQIIGIVKGYAQ</sequence>
<evidence type="ECO:0000259" key="4">
    <source>
        <dbReference type="Pfam" id="PF10502"/>
    </source>
</evidence>
<dbReference type="STRING" id="1220589.CD32_18950"/>
<feature type="domain" description="Peptidase S26" evidence="4">
    <location>
        <begin position="120"/>
        <end position="259"/>
    </location>
</feature>
<dbReference type="Proteomes" id="UP000030437">
    <property type="component" value="Unassembled WGS sequence"/>
</dbReference>
<dbReference type="PANTHER" id="PTHR43390">
    <property type="entry name" value="SIGNAL PEPTIDASE I"/>
    <property type="match status" value="1"/>
</dbReference>
<evidence type="ECO:0000313" key="6">
    <source>
        <dbReference type="Proteomes" id="UP000030437"/>
    </source>
</evidence>
<comment type="catalytic activity">
    <reaction evidence="3">
        <text>Cleavage of hydrophobic, N-terminal signal or leader sequences from secreted and periplasmic proteins.</text>
        <dbReference type="EC" id="3.4.21.89"/>
    </reaction>
</comment>
<accession>A0A0A3IDS2</accession>
<dbReference type="NCBIfam" id="TIGR02227">
    <property type="entry name" value="sigpep_I_bact"/>
    <property type="match status" value="1"/>
</dbReference>
<keyword evidence="3" id="KW-0645">Protease</keyword>
<dbReference type="GO" id="GO:0005886">
    <property type="term" value="C:plasma membrane"/>
    <property type="evidence" value="ECO:0007669"/>
    <property type="project" value="UniProtKB-SubCell"/>
</dbReference>
<name>A0A0A3IDS2_9BACI</name>
<dbReference type="AlphaFoldDB" id="A0A0A3IDS2"/>
<dbReference type="PANTHER" id="PTHR43390:SF1">
    <property type="entry name" value="CHLOROPLAST PROCESSING PEPTIDASE"/>
    <property type="match status" value="1"/>
</dbReference>
<protein>
    <recommendedName>
        <fullName evidence="3">Signal peptidase I</fullName>
        <ecNumber evidence="3">3.4.21.89</ecNumber>
    </recommendedName>
</protein>
<evidence type="ECO:0000256" key="2">
    <source>
        <dbReference type="ARBA" id="ARBA00009370"/>
    </source>
</evidence>
<dbReference type="InterPro" id="IPR036286">
    <property type="entry name" value="LexA/Signal_pep-like_sf"/>
</dbReference>
<dbReference type="OrthoDB" id="2427065at2"/>
<dbReference type="RefSeq" id="WP_036157603.1">
    <property type="nucleotide sequence ID" value="NZ_AVCX01000002.1"/>
</dbReference>